<gene>
    <name evidence="1" type="ORF">Q31b_58610</name>
</gene>
<proteinExistence type="predicted"/>
<dbReference type="Proteomes" id="UP000315471">
    <property type="component" value="Unassembled WGS sequence"/>
</dbReference>
<dbReference type="RefSeq" id="WP_146602897.1">
    <property type="nucleotide sequence ID" value="NZ_SJPY01000026.1"/>
</dbReference>
<keyword evidence="2" id="KW-1185">Reference proteome</keyword>
<evidence type="ECO:0000313" key="1">
    <source>
        <dbReference type="EMBL" id="TWU31931.1"/>
    </source>
</evidence>
<protein>
    <submittedName>
        <fullName evidence="1">Uncharacterized protein</fullName>
    </submittedName>
</protein>
<accession>A0A5C6D862</accession>
<reference evidence="1 2" key="1">
    <citation type="submission" date="2019-02" db="EMBL/GenBank/DDBJ databases">
        <title>Deep-cultivation of Planctomycetes and their phenomic and genomic characterization uncovers novel biology.</title>
        <authorList>
            <person name="Wiegand S."/>
            <person name="Jogler M."/>
            <person name="Boedeker C."/>
            <person name="Pinto D."/>
            <person name="Vollmers J."/>
            <person name="Rivas-Marin E."/>
            <person name="Kohn T."/>
            <person name="Peeters S.H."/>
            <person name="Heuer A."/>
            <person name="Rast P."/>
            <person name="Oberbeckmann S."/>
            <person name="Bunk B."/>
            <person name="Jeske O."/>
            <person name="Meyerdierks A."/>
            <person name="Storesund J.E."/>
            <person name="Kallscheuer N."/>
            <person name="Luecker S."/>
            <person name="Lage O.M."/>
            <person name="Pohl T."/>
            <person name="Merkel B.J."/>
            <person name="Hornburger P."/>
            <person name="Mueller R.-W."/>
            <person name="Bruemmer F."/>
            <person name="Labrenz M."/>
            <person name="Spormann A.M."/>
            <person name="Op Den Camp H."/>
            <person name="Overmann J."/>
            <person name="Amann R."/>
            <person name="Jetten M.S.M."/>
            <person name="Mascher T."/>
            <person name="Medema M.H."/>
            <person name="Devos D.P."/>
            <person name="Kaster A.-K."/>
            <person name="Ovreas L."/>
            <person name="Rohde M."/>
            <person name="Galperin M.Y."/>
            <person name="Jogler C."/>
        </authorList>
    </citation>
    <scope>NUCLEOTIDE SEQUENCE [LARGE SCALE GENOMIC DNA]</scope>
    <source>
        <strain evidence="1 2">Q31b</strain>
    </source>
</reference>
<name>A0A5C6D862_9BACT</name>
<dbReference type="AlphaFoldDB" id="A0A5C6D862"/>
<evidence type="ECO:0000313" key="2">
    <source>
        <dbReference type="Proteomes" id="UP000315471"/>
    </source>
</evidence>
<sequence>MSLDIDLCDQQLFEFLKAVHLCRIANDYSGSFVESRFDREAIALLQFCSSSYKTSHLMFYATNYLRSDASPLLLGGILNALAESYSVCVRCADQLGKQHVIEILRSMQARIRSGELKTRLGEWPIWMRTLITCRDQNAMRIGLDLCGLTMDRERPIGTPDDWRSRITYEKRLDTITSLCVRQPELNANELGAVRDVLEDIVASLDEPQEIKYWADIALTKLG</sequence>
<comment type="caution">
    <text evidence="1">The sequence shown here is derived from an EMBL/GenBank/DDBJ whole genome shotgun (WGS) entry which is preliminary data.</text>
</comment>
<dbReference type="EMBL" id="SJPY01000026">
    <property type="protein sequence ID" value="TWU31931.1"/>
    <property type="molecule type" value="Genomic_DNA"/>
</dbReference>
<organism evidence="1 2">
    <name type="scientific">Novipirellula aureliae</name>
    <dbReference type="NCBI Taxonomy" id="2527966"/>
    <lineage>
        <taxon>Bacteria</taxon>
        <taxon>Pseudomonadati</taxon>
        <taxon>Planctomycetota</taxon>
        <taxon>Planctomycetia</taxon>
        <taxon>Pirellulales</taxon>
        <taxon>Pirellulaceae</taxon>
        <taxon>Novipirellula</taxon>
    </lineage>
</organism>